<reference evidence="6 7" key="1">
    <citation type="submission" date="2020-03" db="EMBL/GenBank/DDBJ databases">
        <title>Soil Listeria distribution.</title>
        <authorList>
            <person name="Liao J."/>
            <person name="Wiedmann M."/>
        </authorList>
    </citation>
    <scope>NUCLEOTIDE SEQUENCE [LARGE SCALE GENOMIC DNA]</scope>
    <source>
        <strain evidence="6 7">FSL L7-0259</strain>
    </source>
</reference>
<evidence type="ECO:0000259" key="5">
    <source>
        <dbReference type="Pfam" id="PF06458"/>
    </source>
</evidence>
<sequence>MYKQKSKYRWLHVFLGVLIIVSTIWLPKTAQAEDSPAFPVGKTFEEVMPDIYTRSSFGPEMMQTTEAEYVKNERKYATRIVTQADFDRVTKSVAMDLGKEVSFNMEGMQYLRNLETFHYYYGTDMDDLSYLAPLKKLRELSLGDVRSVTDLSPLSGLTNLEYLFLWSNTGITDLSPLAHLTKLEQLELNKTSVTSIAPLRNLTHLKKLTINGYFDDAWTLKDLPLLQRADTSYTIRTTVKAPSTVVGNPTVVDISDIFGNVLTEPYLSMDNVGAGEIGTFENGIVSWGQVGSGTISRGYTGKNKYQIFNIIIQQVVKPQVAGQPVTVAYETEAGDVLAEPVVLQGMQEFSYEAMAKDIDGYTLVAEPSNATGVFTNQSQTVRFVYKKVETGSVHVHYVDAEGKTVRESDVYTGNVGDSYQLTWPTIAGYQVKEAPTPTGEYTSEAQAITLVYVPAQEPKGIVEVQYVDDAGKVLRIPDRYEGKVGEGYTLTWPTIPEYRLVQTPEAKGTYEEGVTTLRVVYSAQEKEKVSQDKELKESPPSPTMDTNPKIKQQPLEEVLSYEKTDTSVVATILAQGTGLPVASLQRAGSNVSQPVIGERLPVTGDTSGGPIASICLGIFCCVSGVWLWRRQL</sequence>
<dbReference type="InterPro" id="IPR050836">
    <property type="entry name" value="SDS22/Internalin_LRR"/>
</dbReference>
<feature type="domain" description="MucBP" evidence="5">
    <location>
        <begin position="324"/>
        <end position="386"/>
    </location>
</feature>
<keyword evidence="4" id="KW-0472">Membrane</keyword>
<feature type="compositionally biased region" description="Basic and acidic residues" evidence="3">
    <location>
        <begin position="528"/>
        <end position="537"/>
    </location>
</feature>
<feature type="domain" description="MucBP" evidence="5">
    <location>
        <begin position="393"/>
        <end position="452"/>
    </location>
</feature>
<dbReference type="Proteomes" id="UP000541735">
    <property type="component" value="Unassembled WGS sequence"/>
</dbReference>
<accession>A0A7X0Z3M5</accession>
<dbReference type="RefSeq" id="WP_185548211.1">
    <property type="nucleotide sequence ID" value="NZ_JAARYD010000001.1"/>
</dbReference>
<proteinExistence type="predicted"/>
<dbReference type="InterPro" id="IPR001611">
    <property type="entry name" value="Leu-rich_rpt"/>
</dbReference>
<comment type="caution">
    <text evidence="6">The sequence shown here is derived from an EMBL/GenBank/DDBJ whole genome shotgun (WGS) entry which is preliminary data.</text>
</comment>
<feature type="domain" description="MucBP" evidence="5">
    <location>
        <begin position="462"/>
        <end position="521"/>
    </location>
</feature>
<dbReference type="PANTHER" id="PTHR46652:SF3">
    <property type="entry name" value="LEUCINE-RICH REPEAT-CONTAINING PROTEIN 9"/>
    <property type="match status" value="1"/>
</dbReference>
<evidence type="ECO:0000256" key="4">
    <source>
        <dbReference type="SAM" id="Phobius"/>
    </source>
</evidence>
<keyword evidence="1" id="KW-0433">Leucine-rich repeat</keyword>
<dbReference type="PROSITE" id="PS51450">
    <property type="entry name" value="LRR"/>
    <property type="match status" value="1"/>
</dbReference>
<keyword evidence="2" id="KW-0677">Repeat</keyword>
<dbReference type="SUPFAM" id="SSF52058">
    <property type="entry name" value="L domain-like"/>
    <property type="match status" value="1"/>
</dbReference>
<evidence type="ECO:0000313" key="7">
    <source>
        <dbReference type="Proteomes" id="UP000541735"/>
    </source>
</evidence>
<keyword evidence="4" id="KW-1133">Transmembrane helix</keyword>
<name>A0A7X0Z3M5_9LIST</name>
<dbReference type="InterPro" id="IPR032675">
    <property type="entry name" value="LRR_dom_sf"/>
</dbReference>
<dbReference type="PANTHER" id="PTHR46652">
    <property type="entry name" value="LEUCINE-RICH REPEAT AND IQ DOMAIN-CONTAINING PROTEIN 1-RELATED"/>
    <property type="match status" value="1"/>
</dbReference>
<evidence type="ECO:0000313" key="6">
    <source>
        <dbReference type="EMBL" id="MBC2175278.1"/>
    </source>
</evidence>
<dbReference type="EMBL" id="JAARYD010000001">
    <property type="protein sequence ID" value="MBC2175278.1"/>
    <property type="molecule type" value="Genomic_DNA"/>
</dbReference>
<dbReference type="AlphaFoldDB" id="A0A7X0Z3M5"/>
<evidence type="ECO:0000256" key="3">
    <source>
        <dbReference type="SAM" id="MobiDB-lite"/>
    </source>
</evidence>
<evidence type="ECO:0000256" key="1">
    <source>
        <dbReference type="ARBA" id="ARBA00022614"/>
    </source>
</evidence>
<dbReference type="Pfam" id="PF06458">
    <property type="entry name" value="MucBP"/>
    <property type="match status" value="3"/>
</dbReference>
<organism evidence="6 7">
    <name type="scientific">Listeria booriae</name>
    <dbReference type="NCBI Taxonomy" id="1552123"/>
    <lineage>
        <taxon>Bacteria</taxon>
        <taxon>Bacillati</taxon>
        <taxon>Bacillota</taxon>
        <taxon>Bacilli</taxon>
        <taxon>Bacillales</taxon>
        <taxon>Listeriaceae</taxon>
        <taxon>Listeria</taxon>
    </lineage>
</organism>
<feature type="transmembrane region" description="Helical" evidence="4">
    <location>
        <begin position="609"/>
        <end position="628"/>
    </location>
</feature>
<dbReference type="Gene3D" id="3.10.20.320">
    <property type="entry name" value="Putative peptidoglycan bound protein (lpxtg motif)"/>
    <property type="match status" value="3"/>
</dbReference>
<protein>
    <recommendedName>
        <fullName evidence="5">MucBP domain-containing protein</fullName>
    </recommendedName>
</protein>
<dbReference type="Pfam" id="PF12799">
    <property type="entry name" value="LRR_4"/>
    <property type="match status" value="1"/>
</dbReference>
<evidence type="ECO:0000256" key="2">
    <source>
        <dbReference type="ARBA" id="ARBA00022737"/>
    </source>
</evidence>
<feature type="region of interest" description="Disordered" evidence="3">
    <location>
        <begin position="528"/>
        <end position="549"/>
    </location>
</feature>
<gene>
    <name evidence="6" type="ORF">HCB27_01515</name>
</gene>
<keyword evidence="4" id="KW-0812">Transmembrane</keyword>
<dbReference type="InterPro" id="IPR025875">
    <property type="entry name" value="Leu-rich_rpt_4"/>
</dbReference>
<dbReference type="InterPro" id="IPR009459">
    <property type="entry name" value="MucBP_dom"/>
</dbReference>
<dbReference type="Gene3D" id="3.80.10.10">
    <property type="entry name" value="Ribonuclease Inhibitor"/>
    <property type="match status" value="1"/>
</dbReference>